<dbReference type="Pfam" id="PF06177">
    <property type="entry name" value="QueT"/>
    <property type="match status" value="1"/>
</dbReference>
<dbReference type="Proteomes" id="UP001595969">
    <property type="component" value="Unassembled WGS sequence"/>
</dbReference>
<dbReference type="PANTHER" id="PTHR40044:SF1">
    <property type="entry name" value="INTEGRAL MEMBRANE PROTEIN"/>
    <property type="match status" value="1"/>
</dbReference>
<feature type="transmembrane region" description="Helical" evidence="1">
    <location>
        <begin position="104"/>
        <end position="125"/>
    </location>
</feature>
<sequence>MSIKEKNSIKTLVANAIIMGLYIVLSLILPFSSGAIQFRLSESLNHLVVFNRKLLWGVFGGVIIYNLLFGFGPLDVIFGGGQTLLALLLTASLQNIIPSVKKRLVLNIAFFTFSMFLIAIMLSLTADLPFWPTYATTALSEFIILTISAPVMYWINQTVRFDQQV</sequence>
<dbReference type="EMBL" id="JBHSGS010000005">
    <property type="protein sequence ID" value="MFC4718283.1"/>
    <property type="molecule type" value="Genomic_DNA"/>
</dbReference>
<reference evidence="3" key="1">
    <citation type="journal article" date="2019" name="Int. J. Syst. Evol. Microbiol.">
        <title>The Global Catalogue of Microorganisms (GCM) 10K type strain sequencing project: providing services to taxonomists for standard genome sequencing and annotation.</title>
        <authorList>
            <consortium name="The Broad Institute Genomics Platform"/>
            <consortium name="The Broad Institute Genome Sequencing Center for Infectious Disease"/>
            <person name="Wu L."/>
            <person name="Ma J."/>
        </authorList>
    </citation>
    <scope>NUCLEOTIDE SEQUENCE [LARGE SCALE GENOMIC DNA]</scope>
    <source>
        <strain evidence="3">CGMCC 1.19032</strain>
    </source>
</reference>
<feature type="transmembrane region" description="Helical" evidence="1">
    <location>
        <begin position="12"/>
        <end position="33"/>
    </location>
</feature>
<comment type="caution">
    <text evidence="2">The sequence shown here is derived from an EMBL/GenBank/DDBJ whole genome shotgun (WGS) entry which is preliminary data.</text>
</comment>
<gene>
    <name evidence="2" type="ORF">ACFO5I_00665</name>
</gene>
<evidence type="ECO:0000313" key="2">
    <source>
        <dbReference type="EMBL" id="MFC4718283.1"/>
    </source>
</evidence>
<keyword evidence="1" id="KW-0472">Membrane</keyword>
<dbReference type="InterPro" id="IPR010387">
    <property type="entry name" value="QueT"/>
</dbReference>
<keyword evidence="1" id="KW-0812">Transmembrane</keyword>
<evidence type="ECO:0000313" key="3">
    <source>
        <dbReference type="Proteomes" id="UP001595969"/>
    </source>
</evidence>
<dbReference type="RefSeq" id="WP_204654947.1">
    <property type="nucleotide sequence ID" value="NZ_JAFBFD010000045.1"/>
</dbReference>
<dbReference type="PANTHER" id="PTHR40044">
    <property type="entry name" value="INTEGRAL MEMBRANE PROTEIN-RELATED"/>
    <property type="match status" value="1"/>
</dbReference>
<feature type="transmembrane region" description="Helical" evidence="1">
    <location>
        <begin position="54"/>
        <end position="71"/>
    </location>
</feature>
<keyword evidence="1" id="KW-1133">Transmembrane helix</keyword>
<protein>
    <submittedName>
        <fullName evidence="2">QueT transporter family protein</fullName>
    </submittedName>
</protein>
<dbReference type="PIRSF" id="PIRSF031501">
    <property type="entry name" value="QueT"/>
    <property type="match status" value="1"/>
</dbReference>
<evidence type="ECO:0000256" key="1">
    <source>
        <dbReference type="SAM" id="Phobius"/>
    </source>
</evidence>
<proteinExistence type="predicted"/>
<feature type="transmembrane region" description="Helical" evidence="1">
    <location>
        <begin position="131"/>
        <end position="155"/>
    </location>
</feature>
<accession>A0ABV9MUE3</accession>
<organism evidence="2 3">
    <name type="scientific">Enterococcus lemanii</name>
    <dbReference type="NCBI Taxonomy" id="1159752"/>
    <lineage>
        <taxon>Bacteria</taxon>
        <taxon>Bacillati</taxon>
        <taxon>Bacillota</taxon>
        <taxon>Bacilli</taxon>
        <taxon>Lactobacillales</taxon>
        <taxon>Enterococcaceae</taxon>
        <taxon>Enterococcus</taxon>
    </lineage>
</organism>
<keyword evidence="3" id="KW-1185">Reference proteome</keyword>
<name>A0ABV9MUE3_9ENTE</name>